<evidence type="ECO:0000256" key="1">
    <source>
        <dbReference type="ARBA" id="ARBA00022723"/>
    </source>
</evidence>
<keyword evidence="1" id="KW-0479">Metal-binding</keyword>
<dbReference type="InterPro" id="IPR036594">
    <property type="entry name" value="Meth_synthase_dom"/>
</dbReference>
<keyword evidence="2" id="KW-0170">Cobalt</keyword>
<evidence type="ECO:0000313" key="5">
    <source>
        <dbReference type="EMBL" id="NYE58500.1"/>
    </source>
</evidence>
<evidence type="ECO:0000259" key="3">
    <source>
        <dbReference type="PROSITE" id="PS51332"/>
    </source>
</evidence>
<keyword evidence="6" id="KW-1185">Reference proteome</keyword>
<reference evidence="5 6" key="1">
    <citation type="submission" date="2020-07" db="EMBL/GenBank/DDBJ databases">
        <title>Genomic Encyclopedia of Type Strains, Phase III (KMG-III): the genomes of soil and plant-associated and newly described type strains.</title>
        <authorList>
            <person name="Whitman W."/>
        </authorList>
    </citation>
    <scope>NUCLEOTIDE SEQUENCE [LARGE SCALE GENOMIC DNA]</scope>
    <source>
        <strain evidence="5 6">DSM 11255</strain>
    </source>
</reference>
<accession>A0ABX2RBV7</accession>
<dbReference type="GO" id="GO:0032259">
    <property type="term" value="P:methylation"/>
    <property type="evidence" value="ECO:0007669"/>
    <property type="project" value="UniProtKB-KW"/>
</dbReference>
<dbReference type="CDD" id="cd02070">
    <property type="entry name" value="corrinoid_protein_B12-BD"/>
    <property type="match status" value="1"/>
</dbReference>
<name>A0ABX2RBV7_9THEO</name>
<evidence type="ECO:0000259" key="4">
    <source>
        <dbReference type="PROSITE" id="PS51337"/>
    </source>
</evidence>
<dbReference type="InterPro" id="IPR003759">
    <property type="entry name" value="Cbl-bd_cap"/>
</dbReference>
<dbReference type="Pfam" id="PF02607">
    <property type="entry name" value="B12-binding_2"/>
    <property type="match status" value="1"/>
</dbReference>
<dbReference type="InterPro" id="IPR050554">
    <property type="entry name" value="Met_Synthase/Corrinoid"/>
</dbReference>
<feature type="domain" description="B12-binding N-terminal" evidence="4">
    <location>
        <begin position="1"/>
        <end position="88"/>
    </location>
</feature>
<dbReference type="Gene3D" id="3.40.50.280">
    <property type="entry name" value="Cobalamin-binding domain"/>
    <property type="match status" value="1"/>
</dbReference>
<dbReference type="InterPro" id="IPR036724">
    <property type="entry name" value="Cobalamin-bd_sf"/>
</dbReference>
<dbReference type="EMBL" id="JACCBS010000003">
    <property type="protein sequence ID" value="NYE58500.1"/>
    <property type="molecule type" value="Genomic_DNA"/>
</dbReference>
<proteinExistence type="predicted"/>
<dbReference type="PROSITE" id="PS51332">
    <property type="entry name" value="B12_BINDING"/>
    <property type="match status" value="1"/>
</dbReference>
<dbReference type="Pfam" id="PF02310">
    <property type="entry name" value="B12-binding"/>
    <property type="match status" value="1"/>
</dbReference>
<gene>
    <name evidence="5" type="ORF">HDG70_002251</name>
</gene>
<dbReference type="PROSITE" id="PS51337">
    <property type="entry name" value="B12_BINDING_NTER"/>
    <property type="match status" value="1"/>
</dbReference>
<dbReference type="SUPFAM" id="SSF52242">
    <property type="entry name" value="Cobalamin (vitamin B12)-binding domain"/>
    <property type="match status" value="1"/>
</dbReference>
<dbReference type="SMART" id="SM01018">
    <property type="entry name" value="B12-binding_2"/>
    <property type="match status" value="1"/>
</dbReference>
<keyword evidence="5" id="KW-0489">Methyltransferase</keyword>
<dbReference type="GO" id="GO:0008705">
    <property type="term" value="F:methionine synthase activity"/>
    <property type="evidence" value="ECO:0007669"/>
    <property type="project" value="UniProtKB-EC"/>
</dbReference>
<comment type="caution">
    <text evidence="5">The sequence shown here is derived from an EMBL/GenBank/DDBJ whole genome shotgun (WGS) entry which is preliminary data.</text>
</comment>
<dbReference type="InterPro" id="IPR006158">
    <property type="entry name" value="Cobalamin-bd"/>
</dbReference>
<feature type="domain" description="B12-binding" evidence="3">
    <location>
        <begin position="88"/>
        <end position="212"/>
    </location>
</feature>
<dbReference type="SUPFAM" id="SSF47644">
    <property type="entry name" value="Methionine synthase domain"/>
    <property type="match status" value="1"/>
</dbReference>
<dbReference type="Proteomes" id="UP000604066">
    <property type="component" value="Unassembled WGS sequence"/>
</dbReference>
<sequence>MSNFESLAQMVIAGQEEEIKAAVKNLLDAGVDPLDIINNGLVAGMNVVGVKFKSGEMFVPEVLKSAKAMAAGMELVKPLLTDKKVESKGKVLLGTVKGDLHDIGKNLVAMMLESAGLEVIDLGIDVDPEDFINAVYEYEPQIVGMSALLTTTMPRMKETIEMFEEEGIRDKVKIIVGGAPVTKDFAEKIGADGTAPDAASATELCLKLLGKA</sequence>
<evidence type="ECO:0000256" key="2">
    <source>
        <dbReference type="ARBA" id="ARBA00023285"/>
    </source>
</evidence>
<organism evidence="5 6">
    <name type="scientific">Carboxydothermus ferrireducens DSM 11255</name>
    <dbReference type="NCBI Taxonomy" id="1119529"/>
    <lineage>
        <taxon>Bacteria</taxon>
        <taxon>Bacillati</taxon>
        <taxon>Bacillota</taxon>
        <taxon>Clostridia</taxon>
        <taxon>Thermoanaerobacterales</taxon>
        <taxon>Thermoanaerobacteraceae</taxon>
        <taxon>Carboxydothermus</taxon>
    </lineage>
</organism>
<evidence type="ECO:0000313" key="6">
    <source>
        <dbReference type="Proteomes" id="UP000604066"/>
    </source>
</evidence>
<keyword evidence="5" id="KW-0808">Transferase</keyword>
<protein>
    <submittedName>
        <fullName evidence="5">5-methyltetrahydrofolate--homocysteine methyltransferase</fullName>
        <ecNumber evidence="5">2.1.1.13</ecNumber>
    </submittedName>
</protein>
<dbReference type="PANTHER" id="PTHR45833:SF1">
    <property type="entry name" value="METHIONINE SYNTHASE"/>
    <property type="match status" value="1"/>
</dbReference>
<dbReference type="PANTHER" id="PTHR45833">
    <property type="entry name" value="METHIONINE SYNTHASE"/>
    <property type="match status" value="1"/>
</dbReference>
<dbReference type="EC" id="2.1.1.13" evidence="5"/>
<dbReference type="RefSeq" id="WP_028052231.1">
    <property type="nucleotide sequence ID" value="NZ_ATYG01000016.1"/>
</dbReference>
<dbReference type="Gene3D" id="1.10.1240.10">
    <property type="entry name" value="Methionine synthase domain"/>
    <property type="match status" value="1"/>
</dbReference>